<evidence type="ECO:0000313" key="2">
    <source>
        <dbReference type="EMBL" id="KAF1961570.1"/>
    </source>
</evidence>
<keyword evidence="3" id="KW-1185">Reference proteome</keyword>
<evidence type="ECO:0000313" key="3">
    <source>
        <dbReference type="Proteomes" id="UP000800035"/>
    </source>
</evidence>
<accession>A0A6A5UB66</accession>
<organism evidence="2 3">
    <name type="scientific">Byssothecium circinans</name>
    <dbReference type="NCBI Taxonomy" id="147558"/>
    <lineage>
        <taxon>Eukaryota</taxon>
        <taxon>Fungi</taxon>
        <taxon>Dikarya</taxon>
        <taxon>Ascomycota</taxon>
        <taxon>Pezizomycotina</taxon>
        <taxon>Dothideomycetes</taxon>
        <taxon>Pleosporomycetidae</taxon>
        <taxon>Pleosporales</taxon>
        <taxon>Massarineae</taxon>
        <taxon>Massarinaceae</taxon>
        <taxon>Byssothecium</taxon>
    </lineage>
</organism>
<dbReference type="EMBL" id="ML976980">
    <property type="protein sequence ID" value="KAF1961570.1"/>
    <property type="molecule type" value="Genomic_DNA"/>
</dbReference>
<name>A0A6A5UB66_9PLEO</name>
<feature type="signal peptide" evidence="1">
    <location>
        <begin position="1"/>
        <end position="18"/>
    </location>
</feature>
<proteinExistence type="predicted"/>
<keyword evidence="1" id="KW-0732">Signal</keyword>
<reference evidence="2" key="1">
    <citation type="journal article" date="2020" name="Stud. Mycol.">
        <title>101 Dothideomycetes genomes: a test case for predicting lifestyles and emergence of pathogens.</title>
        <authorList>
            <person name="Haridas S."/>
            <person name="Albert R."/>
            <person name="Binder M."/>
            <person name="Bloem J."/>
            <person name="Labutti K."/>
            <person name="Salamov A."/>
            <person name="Andreopoulos B."/>
            <person name="Baker S."/>
            <person name="Barry K."/>
            <person name="Bills G."/>
            <person name="Bluhm B."/>
            <person name="Cannon C."/>
            <person name="Castanera R."/>
            <person name="Culley D."/>
            <person name="Daum C."/>
            <person name="Ezra D."/>
            <person name="Gonzalez J."/>
            <person name="Henrissat B."/>
            <person name="Kuo A."/>
            <person name="Liang C."/>
            <person name="Lipzen A."/>
            <person name="Lutzoni F."/>
            <person name="Magnuson J."/>
            <person name="Mondo S."/>
            <person name="Nolan M."/>
            <person name="Ohm R."/>
            <person name="Pangilinan J."/>
            <person name="Park H.-J."/>
            <person name="Ramirez L."/>
            <person name="Alfaro M."/>
            <person name="Sun H."/>
            <person name="Tritt A."/>
            <person name="Yoshinaga Y."/>
            <person name="Zwiers L.-H."/>
            <person name="Turgeon B."/>
            <person name="Goodwin S."/>
            <person name="Spatafora J."/>
            <person name="Crous P."/>
            <person name="Grigoriev I."/>
        </authorList>
    </citation>
    <scope>NUCLEOTIDE SEQUENCE</scope>
    <source>
        <strain evidence="2">CBS 675.92</strain>
    </source>
</reference>
<dbReference type="AlphaFoldDB" id="A0A6A5UB66"/>
<dbReference type="Proteomes" id="UP000800035">
    <property type="component" value="Unassembled WGS sequence"/>
</dbReference>
<gene>
    <name evidence="2" type="ORF">CC80DRAFT_488044</name>
</gene>
<sequence>MQLSTLATLIATTALALAAPSSLLSRQAQCFSKEPVCLRFTIETSLANQGIESACAQRPTCVPGTKYSPVQGKIPGYTAVLTLGPQCAGVTEWTQEACKALFWDMLDAKCGHVDGTFHSKCDTEMENVVVGERVRKKENGRECG</sequence>
<feature type="chain" id="PRO_5025681060" evidence="1">
    <location>
        <begin position="19"/>
        <end position="144"/>
    </location>
</feature>
<evidence type="ECO:0000256" key="1">
    <source>
        <dbReference type="SAM" id="SignalP"/>
    </source>
</evidence>
<protein>
    <submittedName>
        <fullName evidence="2">Uncharacterized protein</fullName>
    </submittedName>
</protein>
<dbReference type="OrthoDB" id="3780398at2759"/>